<dbReference type="GO" id="GO:0005886">
    <property type="term" value="C:plasma membrane"/>
    <property type="evidence" value="ECO:0007669"/>
    <property type="project" value="TreeGrafter"/>
</dbReference>
<dbReference type="InterPro" id="IPR052894">
    <property type="entry name" value="AsmA-related"/>
</dbReference>
<evidence type="ECO:0000256" key="1">
    <source>
        <dbReference type="SAM" id="MobiDB-lite"/>
    </source>
</evidence>
<dbReference type="AlphaFoldDB" id="A0A161IPY9"/>
<dbReference type="GO" id="GO:0090313">
    <property type="term" value="P:regulation of protein targeting to membrane"/>
    <property type="evidence" value="ECO:0007669"/>
    <property type="project" value="TreeGrafter"/>
</dbReference>
<dbReference type="Pfam" id="PF05170">
    <property type="entry name" value="AsmA"/>
    <property type="match status" value="1"/>
</dbReference>
<keyword evidence="4" id="KW-1185">Reference proteome</keyword>
<dbReference type="OrthoDB" id="9816380at2"/>
<dbReference type="EMBL" id="CP015285">
    <property type="protein sequence ID" value="ANC91491.1"/>
    <property type="molecule type" value="Genomic_DNA"/>
</dbReference>
<feature type="domain" description="AsmA" evidence="2">
    <location>
        <begin position="2"/>
        <end position="204"/>
    </location>
</feature>
<dbReference type="PANTHER" id="PTHR30441:SF4">
    <property type="entry name" value="PROTEIN ASMA"/>
    <property type="match status" value="1"/>
</dbReference>
<dbReference type="STRING" id="1226968.A6A40_06000"/>
<evidence type="ECO:0000259" key="2">
    <source>
        <dbReference type="Pfam" id="PF05170"/>
    </source>
</evidence>
<evidence type="ECO:0000313" key="4">
    <source>
        <dbReference type="Proteomes" id="UP000077405"/>
    </source>
</evidence>
<dbReference type="InterPro" id="IPR007844">
    <property type="entry name" value="AsmA"/>
</dbReference>
<gene>
    <name evidence="3" type="ORF">A6A40_06000</name>
</gene>
<dbReference type="RefSeq" id="WP_063634594.1">
    <property type="nucleotide sequence ID" value="NZ_CP015285.1"/>
</dbReference>
<sequence length="1071" mass="110116">MKKILIAALAGLVVLAGILLAAPSLIDWNAYKGTIAERISQTTGRQVELRGDVGFTLLPSPALTVRDARLANAAGAAEPDMVRLKKLDARVSLVPLLSGRIQVESITLVEPTFVVEVLMDGRINWDLSTTGGRSGDGLGAAEGLVSAVSFDQVLIDKGTVIYRDDRNGRTETVEGVSARIAAGSLNGPFQIQGDFRFRGLPLHGEATAGRFTEGAAVPVRATLSMPHTDATLRFAGILTGGGGSKVQGDLRAEGSDFAKLVDARRPAALAQPFNLRATVEAGTSLATFSSLEAQLGDTRATGSATLRAGDPARREVPRTEVTLAVNRLDLDSWLARGAQGGTAAGSAATAHTTPATGGAKQPGVSFALPIGVEAKLDVAVDALSYNGGVVRQGRVEASLADGRLNIDRVSALLPGGSDFVAAGDVTTPGGQPTLDMRMEANADNLRALLEWVKLDVRSVPADRLRRASLAARLQGHADRFEMSGIDFRFDSSRLSGAVAYVDRGRPAFGARLELDRLFLDGYLPAEPAPAQPATPRAIGPRAGSAGTAPAPQRLLGLADANLDLRIGQLTVGGLPVQGLHLDATVAAGALTVREAKVDNIAGLTARVDGQVASLMPLRGVNLALAAEAKSLGGLPSAVAWPAGWPVPERLGAVSAKARLAGDGERLAVEASAGMLGGTLEAGGAVLGLDRTPSADLKLRMIHPEMGRLAALFADRGLARALGPLDLYGELSGNAASPVLSNLQGLVAGVPVRGKLAIDRKAARPAFQADLQTGDLDLDRLRNAPLVGDGATRDAVTSAADPAAVPPVDPLADLDWIQFADGRLALTSTSLTLGGQRVAQPALRATLSSGTATLEQLDGEWQGGQIGISGRVAAIPGQQPKFDADITVVKADLGTALSGFAGLGLSGGAVDLDMTVSGSGHGDALLRSLAGRGRAVASGGVLRGVDLAALRSRLAGVERTQEVLGAVAGALQGGETRLERLDARFAIEKGVIRADDARLTTAPADGTLTGTVSLPDERVDLGLTLAVKADGDLPPLTLRVAGPWDAPTQTLDLKALRDRFNAASPPPAAAKP</sequence>
<feature type="region of interest" description="Disordered" evidence="1">
    <location>
        <begin position="528"/>
        <end position="550"/>
    </location>
</feature>
<evidence type="ECO:0000313" key="3">
    <source>
        <dbReference type="EMBL" id="ANC91491.1"/>
    </source>
</evidence>
<reference evidence="3 4" key="1">
    <citation type="journal article" date="2013" name="Int. J. Syst. Evol. Microbiol.">
        <title>Azospirillum humicireducens sp. nov., a nitrogen-fixing bacterium isolated from a microbial fuel cell.</title>
        <authorList>
            <person name="Zhou S."/>
            <person name="Han L."/>
            <person name="Wang Y."/>
            <person name="Yang G."/>
            <person name="Zhuang L."/>
            <person name="Hu P."/>
        </authorList>
    </citation>
    <scope>NUCLEOTIDE SEQUENCE [LARGE SCALE GENOMIC DNA]</scope>
    <source>
        <strain evidence="3 4">SgZ-5</strain>
    </source>
</reference>
<name>A0A161IPY9_9PROT</name>
<dbReference type="Proteomes" id="UP000077405">
    <property type="component" value="Chromosome"/>
</dbReference>
<dbReference type="KEGG" id="ahu:A6A40_06000"/>
<organism evidence="3 4">
    <name type="scientific">Azospirillum humicireducens</name>
    <dbReference type="NCBI Taxonomy" id="1226968"/>
    <lineage>
        <taxon>Bacteria</taxon>
        <taxon>Pseudomonadati</taxon>
        <taxon>Pseudomonadota</taxon>
        <taxon>Alphaproteobacteria</taxon>
        <taxon>Rhodospirillales</taxon>
        <taxon>Azospirillaceae</taxon>
        <taxon>Azospirillum</taxon>
    </lineage>
</organism>
<proteinExistence type="predicted"/>
<accession>A0A161IPY9</accession>
<dbReference type="PANTHER" id="PTHR30441">
    <property type="entry name" value="DUF748 DOMAIN-CONTAINING PROTEIN"/>
    <property type="match status" value="1"/>
</dbReference>
<protein>
    <submittedName>
        <fullName evidence="3">AsmA family protein</fullName>
    </submittedName>
</protein>